<dbReference type="OrthoDB" id="2735536at2759"/>
<dbReference type="InterPro" id="IPR001509">
    <property type="entry name" value="Epimerase_deHydtase"/>
</dbReference>
<dbReference type="FunFam" id="3.40.50.720:FF:000426">
    <property type="entry name" value="Aldehyde reductase 2"/>
    <property type="match status" value="1"/>
</dbReference>
<keyword evidence="1" id="KW-0560">Oxidoreductase</keyword>
<sequence length="343" mass="38035">MPTTIIQPGATIFVTGVNGLIGSHVADQLLKLGYNVRGAVRDVEKNKWVSEYFDKHYKDSKFELVSVPDLAVEGCFDEGLKGASAFIHVASPLGWEGSDNPTAYIRNAVDVYLNALKAASKQPSVKRVVATSSSLAASYPSINVEKVLDQTTYNEQGVADGTTTPPGHPMGLYIAIKVATEKACWDWIKENNPHFTFNTILPYANFGKLVVPEKQGSPSTIEWVKVPFENNVEVFSYLSTGLKPQWFISTQDCALLHIAAAIYAEVSSERIFGYAEQWDFNKLLAIMREAYPDRKFPDDISIDGPDMVKPPRERAEEVLRWIKGGKGWDGLEESVKELIAQWA</sequence>
<feature type="domain" description="NAD-dependent epimerase/dehydratase" evidence="3">
    <location>
        <begin position="12"/>
        <end position="208"/>
    </location>
</feature>
<reference evidence="4 5" key="1">
    <citation type="journal article" date="2018" name="Sci. Rep.">
        <title>Comparative genomics provides insights into the lifestyle and reveals functional heterogeneity of dark septate endophytic fungi.</title>
        <authorList>
            <person name="Knapp D.G."/>
            <person name="Nemeth J.B."/>
            <person name="Barry K."/>
            <person name="Hainaut M."/>
            <person name="Henrissat B."/>
            <person name="Johnson J."/>
            <person name="Kuo A."/>
            <person name="Lim J.H.P."/>
            <person name="Lipzen A."/>
            <person name="Nolan M."/>
            <person name="Ohm R.A."/>
            <person name="Tamas L."/>
            <person name="Grigoriev I.V."/>
            <person name="Spatafora J.W."/>
            <person name="Nagy L.G."/>
            <person name="Kovacs G.M."/>
        </authorList>
    </citation>
    <scope>NUCLEOTIDE SEQUENCE [LARGE SCALE GENOMIC DNA]</scope>
    <source>
        <strain evidence="4 5">DSE2036</strain>
    </source>
</reference>
<organism evidence="4 5">
    <name type="scientific">Periconia macrospinosa</name>
    <dbReference type="NCBI Taxonomy" id="97972"/>
    <lineage>
        <taxon>Eukaryota</taxon>
        <taxon>Fungi</taxon>
        <taxon>Dikarya</taxon>
        <taxon>Ascomycota</taxon>
        <taxon>Pezizomycotina</taxon>
        <taxon>Dothideomycetes</taxon>
        <taxon>Pleosporomycetidae</taxon>
        <taxon>Pleosporales</taxon>
        <taxon>Massarineae</taxon>
        <taxon>Periconiaceae</taxon>
        <taxon>Periconia</taxon>
    </lineage>
</organism>
<evidence type="ECO:0000256" key="2">
    <source>
        <dbReference type="ARBA" id="ARBA00023445"/>
    </source>
</evidence>
<evidence type="ECO:0000259" key="3">
    <source>
        <dbReference type="Pfam" id="PF01370"/>
    </source>
</evidence>
<dbReference type="SUPFAM" id="SSF51735">
    <property type="entry name" value="NAD(P)-binding Rossmann-fold domains"/>
    <property type="match status" value="1"/>
</dbReference>
<dbReference type="Proteomes" id="UP000244855">
    <property type="component" value="Unassembled WGS sequence"/>
</dbReference>
<dbReference type="AlphaFoldDB" id="A0A2V1E7P8"/>
<accession>A0A2V1E7P8</accession>
<proteinExistence type="inferred from homology"/>
<gene>
    <name evidence="4" type="ORF">DM02DRAFT_610061</name>
</gene>
<dbReference type="InterPro" id="IPR036291">
    <property type="entry name" value="NAD(P)-bd_dom_sf"/>
</dbReference>
<dbReference type="PANTHER" id="PTHR10366">
    <property type="entry name" value="NAD DEPENDENT EPIMERASE/DEHYDRATASE"/>
    <property type="match status" value="1"/>
</dbReference>
<keyword evidence="5" id="KW-1185">Reference proteome</keyword>
<evidence type="ECO:0000256" key="1">
    <source>
        <dbReference type="ARBA" id="ARBA00023002"/>
    </source>
</evidence>
<dbReference type="EMBL" id="KZ805310">
    <property type="protein sequence ID" value="PVI06099.1"/>
    <property type="molecule type" value="Genomic_DNA"/>
</dbReference>
<dbReference type="GO" id="GO:0016616">
    <property type="term" value="F:oxidoreductase activity, acting on the CH-OH group of donors, NAD or NADP as acceptor"/>
    <property type="evidence" value="ECO:0007669"/>
    <property type="project" value="TreeGrafter"/>
</dbReference>
<evidence type="ECO:0000313" key="4">
    <source>
        <dbReference type="EMBL" id="PVI06099.1"/>
    </source>
</evidence>
<protein>
    <submittedName>
        <fullName evidence="4">Dihydroflavonol-4-reductase</fullName>
    </submittedName>
</protein>
<evidence type="ECO:0000313" key="5">
    <source>
        <dbReference type="Proteomes" id="UP000244855"/>
    </source>
</evidence>
<dbReference type="PANTHER" id="PTHR10366:SF562">
    <property type="entry name" value="ALDEHYDE REDUCTASE II (AFU_ORTHOLOGUE AFUA_1G11360)"/>
    <property type="match status" value="1"/>
</dbReference>
<comment type="similarity">
    <text evidence="2">Belongs to the NAD(P)-dependent epimerase/dehydratase family. Dihydroflavonol-4-reductase subfamily.</text>
</comment>
<name>A0A2V1E7P8_9PLEO</name>
<dbReference type="Gene3D" id="3.40.50.720">
    <property type="entry name" value="NAD(P)-binding Rossmann-like Domain"/>
    <property type="match status" value="1"/>
</dbReference>
<dbReference type="STRING" id="97972.A0A2V1E7P8"/>
<dbReference type="InterPro" id="IPR050425">
    <property type="entry name" value="NAD(P)_dehydrat-like"/>
</dbReference>
<dbReference type="Pfam" id="PF01370">
    <property type="entry name" value="Epimerase"/>
    <property type="match status" value="1"/>
</dbReference>